<evidence type="ECO:0000313" key="1">
    <source>
        <dbReference type="EMBL" id="QDU59144.1"/>
    </source>
</evidence>
<organism evidence="1 2">
    <name type="scientific">Aeoliella mucimassa</name>
    <dbReference type="NCBI Taxonomy" id="2527972"/>
    <lineage>
        <taxon>Bacteria</taxon>
        <taxon>Pseudomonadati</taxon>
        <taxon>Planctomycetota</taxon>
        <taxon>Planctomycetia</taxon>
        <taxon>Pirellulales</taxon>
        <taxon>Lacipirellulaceae</taxon>
        <taxon>Aeoliella</taxon>
    </lineage>
</organism>
<dbReference type="OrthoDB" id="9824917at2"/>
<dbReference type="EMBL" id="CP036278">
    <property type="protein sequence ID" value="QDU59144.1"/>
    <property type="molecule type" value="Genomic_DNA"/>
</dbReference>
<protein>
    <submittedName>
        <fullName evidence="1">Uncharacterized protein</fullName>
    </submittedName>
</protein>
<proteinExistence type="predicted"/>
<sequence>MSDSEPLPLQHRSEVRVIGPLPASDASPLEGETPLFAADLDFALEQGGPLTRAFLEATPLNREAGVVVDSSLVWLTPGLAHAMTPTGPLTGPRGKVGFVHEPFPGIAMGVRGAANRNLTAVHRLCVWGLDCTPELAEGQLSFATPEQAEAFWLPTESLDARDQQFAHHIESGELCCTGLPLATIVEFGWGTLLRPRPATEPGFQFMIRVSIGDPRPHVNGLRNHAQL</sequence>
<evidence type="ECO:0000313" key="2">
    <source>
        <dbReference type="Proteomes" id="UP000315750"/>
    </source>
</evidence>
<accession>A0A518AWN7</accession>
<keyword evidence="2" id="KW-1185">Reference proteome</keyword>
<dbReference type="KEGG" id="amuc:Pan181_53850"/>
<dbReference type="Proteomes" id="UP000315750">
    <property type="component" value="Chromosome"/>
</dbReference>
<gene>
    <name evidence="1" type="ORF">Pan181_53850</name>
</gene>
<name>A0A518AWN7_9BACT</name>
<reference evidence="1 2" key="1">
    <citation type="submission" date="2019-02" db="EMBL/GenBank/DDBJ databases">
        <title>Deep-cultivation of Planctomycetes and their phenomic and genomic characterization uncovers novel biology.</title>
        <authorList>
            <person name="Wiegand S."/>
            <person name="Jogler M."/>
            <person name="Boedeker C."/>
            <person name="Pinto D."/>
            <person name="Vollmers J."/>
            <person name="Rivas-Marin E."/>
            <person name="Kohn T."/>
            <person name="Peeters S.H."/>
            <person name="Heuer A."/>
            <person name="Rast P."/>
            <person name="Oberbeckmann S."/>
            <person name="Bunk B."/>
            <person name="Jeske O."/>
            <person name="Meyerdierks A."/>
            <person name="Storesund J.E."/>
            <person name="Kallscheuer N."/>
            <person name="Luecker S."/>
            <person name="Lage O.M."/>
            <person name="Pohl T."/>
            <person name="Merkel B.J."/>
            <person name="Hornburger P."/>
            <person name="Mueller R.-W."/>
            <person name="Bruemmer F."/>
            <person name="Labrenz M."/>
            <person name="Spormann A.M."/>
            <person name="Op den Camp H."/>
            <person name="Overmann J."/>
            <person name="Amann R."/>
            <person name="Jetten M.S.M."/>
            <person name="Mascher T."/>
            <person name="Medema M.H."/>
            <person name="Devos D.P."/>
            <person name="Kaster A.-K."/>
            <person name="Ovreas L."/>
            <person name="Rohde M."/>
            <person name="Galperin M.Y."/>
            <person name="Jogler C."/>
        </authorList>
    </citation>
    <scope>NUCLEOTIDE SEQUENCE [LARGE SCALE GENOMIC DNA]</scope>
    <source>
        <strain evidence="1 2">Pan181</strain>
    </source>
</reference>
<dbReference type="AlphaFoldDB" id="A0A518AWN7"/>
<dbReference type="RefSeq" id="WP_145251853.1">
    <property type="nucleotide sequence ID" value="NZ_CP036278.1"/>
</dbReference>